<dbReference type="NCBIfam" id="TIGR02867">
    <property type="entry name" value="spore_II_P"/>
    <property type="match status" value="1"/>
</dbReference>
<accession>A0A2N5M9B1</accession>
<dbReference type="Proteomes" id="UP000234748">
    <property type="component" value="Unassembled WGS sequence"/>
</dbReference>
<sequence length="397" mass="44023">MKRSRYAGTITVIQLGTVIKTVIFIVVLLIFIFSLSGLLTSIKPKYRLTSDSVNSAATQFSGELLYALLSRENHYFAKSLPKDKNAPSLAGEIFKLSTNISFDDPRSLLGRELPGFFAYDNEILIAGEGTNYTNMPYESAPPETNGKEAPVHNVETIKEEPKEESPVKPPLTTNGKKVVYVYNTHTRESYLPYLKGVTNPDLAYSSQVNVTRLSVRLQSSLEKKGIGTSVSTTDVMGLLDKKNKEFWQSYEESRPVVQEAMAKNRDISYLIDIHRDASRKKQTTVTIKGKTYAKLAFVVGGDNANYQKNFALAEKLQKALDQKYPKLSRGVFKKQGSGNNGKYNQDLSGNALLIEAGGVDNTFEELYASIDAFADVFSSIYWNANEVSTPASPKKAQ</sequence>
<keyword evidence="3" id="KW-1185">Reference proteome</keyword>
<dbReference type="InterPro" id="IPR010897">
    <property type="entry name" value="Spore_II_P"/>
</dbReference>
<dbReference type="SUPFAM" id="SSF53187">
    <property type="entry name" value="Zn-dependent exopeptidases"/>
    <property type="match status" value="1"/>
</dbReference>
<keyword evidence="1" id="KW-0812">Transmembrane</keyword>
<dbReference type="EMBL" id="PGUY01000014">
    <property type="protein sequence ID" value="PLT30947.1"/>
    <property type="molecule type" value="Genomic_DNA"/>
</dbReference>
<dbReference type="Pfam" id="PF07454">
    <property type="entry name" value="SpoIIP"/>
    <property type="match status" value="1"/>
</dbReference>
<organism evidence="2 3">
    <name type="scientific">Peribacillus deserti</name>
    <dbReference type="NCBI Taxonomy" id="673318"/>
    <lineage>
        <taxon>Bacteria</taxon>
        <taxon>Bacillati</taxon>
        <taxon>Bacillota</taxon>
        <taxon>Bacilli</taxon>
        <taxon>Bacillales</taxon>
        <taxon>Bacillaceae</taxon>
        <taxon>Peribacillus</taxon>
    </lineage>
</organism>
<evidence type="ECO:0000313" key="2">
    <source>
        <dbReference type="EMBL" id="PLT30947.1"/>
    </source>
</evidence>
<dbReference type="OrthoDB" id="1633470at2"/>
<keyword evidence="1" id="KW-0472">Membrane</keyword>
<feature type="transmembrane region" description="Helical" evidence="1">
    <location>
        <begin position="12"/>
        <end position="39"/>
    </location>
</feature>
<dbReference type="AlphaFoldDB" id="A0A2N5M9B1"/>
<evidence type="ECO:0000313" key="3">
    <source>
        <dbReference type="Proteomes" id="UP000234748"/>
    </source>
</evidence>
<reference evidence="2 3" key="1">
    <citation type="submission" date="2017-11" db="EMBL/GenBank/DDBJ databases">
        <title>Comparitive Functional Genomics of Dry Heat Resistant strains isolated from the Viking Spacecraft.</title>
        <authorList>
            <person name="Seuylemezian A."/>
            <person name="Cooper K."/>
            <person name="Vaishampayan P."/>
        </authorList>
    </citation>
    <scope>NUCLEOTIDE SEQUENCE [LARGE SCALE GENOMIC DNA]</scope>
    <source>
        <strain evidence="2 3">V1-29</strain>
    </source>
</reference>
<gene>
    <name evidence="2" type="ORF">CUU66_05200</name>
</gene>
<protein>
    <submittedName>
        <fullName evidence="2">Stage II sporulation protein P</fullName>
    </submittedName>
</protein>
<dbReference type="RefSeq" id="WP_101640610.1">
    <property type="nucleotide sequence ID" value="NZ_PGUY01000014.1"/>
</dbReference>
<dbReference type="Gene3D" id="3.40.630.40">
    <property type="entry name" value="Zn-dependent exopeptidases"/>
    <property type="match status" value="1"/>
</dbReference>
<keyword evidence="1" id="KW-1133">Transmembrane helix</keyword>
<evidence type="ECO:0000256" key="1">
    <source>
        <dbReference type="SAM" id="Phobius"/>
    </source>
</evidence>
<proteinExistence type="predicted"/>
<name>A0A2N5M9B1_9BACI</name>
<comment type="caution">
    <text evidence="2">The sequence shown here is derived from an EMBL/GenBank/DDBJ whole genome shotgun (WGS) entry which is preliminary data.</text>
</comment>